<feature type="region of interest" description="Disordered" evidence="3">
    <location>
        <begin position="105"/>
        <end position="189"/>
    </location>
</feature>
<keyword evidence="5" id="KW-1185">Reference proteome</keyword>
<dbReference type="GO" id="GO:0070072">
    <property type="term" value="P:vacuolar proton-transporting V-type ATPase complex assembly"/>
    <property type="evidence" value="ECO:0007669"/>
    <property type="project" value="InterPro"/>
</dbReference>
<dbReference type="Pfam" id="PF21730">
    <property type="entry name" value="Vma22_CCDC115"/>
    <property type="match status" value="1"/>
</dbReference>
<dbReference type="GO" id="GO:1990871">
    <property type="term" value="C:Vma12-Vma22 assembly complex"/>
    <property type="evidence" value="ECO:0007669"/>
    <property type="project" value="TreeGrafter"/>
</dbReference>
<feature type="compositionally biased region" description="Polar residues" evidence="3">
    <location>
        <begin position="176"/>
        <end position="188"/>
    </location>
</feature>
<dbReference type="InterPro" id="IPR040357">
    <property type="entry name" value="Vma22/CCDC115"/>
</dbReference>
<feature type="compositionally biased region" description="Low complexity" evidence="3">
    <location>
        <begin position="155"/>
        <end position="166"/>
    </location>
</feature>
<organism evidence="4 5">
    <name type="scientific">Blastomyces parvus</name>
    <dbReference type="NCBI Taxonomy" id="2060905"/>
    <lineage>
        <taxon>Eukaryota</taxon>
        <taxon>Fungi</taxon>
        <taxon>Dikarya</taxon>
        <taxon>Ascomycota</taxon>
        <taxon>Pezizomycotina</taxon>
        <taxon>Eurotiomycetes</taxon>
        <taxon>Eurotiomycetidae</taxon>
        <taxon>Onygenales</taxon>
        <taxon>Ajellomycetaceae</taxon>
        <taxon>Blastomyces</taxon>
    </lineage>
</organism>
<keyword evidence="2" id="KW-0175">Coiled coil</keyword>
<dbReference type="OrthoDB" id="408631at2759"/>
<accession>A0A2B7XD14</accession>
<dbReference type="PANTHER" id="PTHR31996:SF2">
    <property type="entry name" value="COILED-COIL DOMAIN-CONTAINING PROTEIN 115"/>
    <property type="match status" value="1"/>
</dbReference>
<dbReference type="EMBL" id="PDNC01000004">
    <property type="protein sequence ID" value="PGH09544.1"/>
    <property type="molecule type" value="Genomic_DNA"/>
</dbReference>
<evidence type="ECO:0000256" key="1">
    <source>
        <dbReference type="ARBA" id="ARBA00093634"/>
    </source>
</evidence>
<evidence type="ECO:0000256" key="3">
    <source>
        <dbReference type="SAM" id="MobiDB-lite"/>
    </source>
</evidence>
<dbReference type="PANTHER" id="PTHR31996">
    <property type="entry name" value="COILED-COIL DOMAIN-CONTAINING PROTEIN 115"/>
    <property type="match status" value="1"/>
</dbReference>
<evidence type="ECO:0000313" key="4">
    <source>
        <dbReference type="EMBL" id="PGH09544.1"/>
    </source>
</evidence>
<feature type="compositionally biased region" description="Polar residues" evidence="3">
    <location>
        <begin position="116"/>
        <end position="140"/>
    </location>
</feature>
<feature type="region of interest" description="Disordered" evidence="3">
    <location>
        <begin position="1"/>
        <end position="32"/>
    </location>
</feature>
<proteinExistence type="predicted"/>
<dbReference type="Proteomes" id="UP000224080">
    <property type="component" value="Unassembled WGS sequence"/>
</dbReference>
<comment type="caution">
    <text evidence="4">The sequence shown here is derived from an EMBL/GenBank/DDBJ whole genome shotgun (WGS) entry which is preliminary data.</text>
</comment>
<dbReference type="GO" id="GO:0051082">
    <property type="term" value="F:unfolded protein binding"/>
    <property type="evidence" value="ECO:0007669"/>
    <property type="project" value="TreeGrafter"/>
</dbReference>
<dbReference type="STRING" id="2060905.A0A2B7XD14"/>
<name>A0A2B7XD14_9EURO</name>
<feature type="coiled-coil region" evidence="2">
    <location>
        <begin position="217"/>
        <end position="244"/>
    </location>
</feature>
<evidence type="ECO:0000256" key="2">
    <source>
        <dbReference type="SAM" id="Coils"/>
    </source>
</evidence>
<feature type="compositionally biased region" description="Polar residues" evidence="3">
    <location>
        <begin position="21"/>
        <end position="32"/>
    </location>
</feature>
<reference evidence="4 5" key="1">
    <citation type="submission" date="2017-10" db="EMBL/GenBank/DDBJ databases">
        <title>Comparative genomics in systemic dimorphic fungi from Ajellomycetaceae.</title>
        <authorList>
            <person name="Munoz J.F."/>
            <person name="Mcewen J.G."/>
            <person name="Clay O.K."/>
            <person name="Cuomo C.A."/>
        </authorList>
    </citation>
    <scope>NUCLEOTIDE SEQUENCE [LARGE SCALE GENOMIC DNA]</scope>
    <source>
        <strain evidence="4 5">UAMH130</strain>
    </source>
</reference>
<gene>
    <name evidence="4" type="ORF">GX51_00650</name>
</gene>
<evidence type="ECO:0000313" key="5">
    <source>
        <dbReference type="Proteomes" id="UP000224080"/>
    </source>
</evidence>
<protein>
    <recommendedName>
        <fullName evidence="1">Vacuolar ATPase assembly protein VMA22</fullName>
    </recommendedName>
</protein>
<dbReference type="AlphaFoldDB" id="A0A2B7XD14"/>
<sequence>MSRKMMRQLPTPPASPAVGAGSTSLHSTTDNSSAELSRKLDCVLEHYLGLLDQQQRLQEEIGREFSSGFFSLARANNSCPPGRRYGEDYYDERMKPIKKLSIIPPSEVPAQDKPTMLSSNQRRNTPSFTIENVLLSSVNVKETKDTESKDDETGPSSSSPSRSSDPNEPDRFTGPEKSSTNRQSSNPLNWFGILVPPALRTAQQSFYTALEGPITTLAGVITEMREVEREVEALRGMLAAATIDNDGNGSGKQ</sequence>